<dbReference type="RefSeq" id="WP_200312231.1">
    <property type="nucleotide sequence ID" value="NZ_JAENIM010000044.1"/>
</dbReference>
<evidence type="ECO:0000313" key="3">
    <source>
        <dbReference type="Proteomes" id="UP000624703"/>
    </source>
</evidence>
<organism evidence="2 3">
    <name type="scientific">Persicirhabdus sediminis</name>
    <dbReference type="NCBI Taxonomy" id="454144"/>
    <lineage>
        <taxon>Bacteria</taxon>
        <taxon>Pseudomonadati</taxon>
        <taxon>Verrucomicrobiota</taxon>
        <taxon>Verrucomicrobiia</taxon>
        <taxon>Verrucomicrobiales</taxon>
        <taxon>Verrucomicrobiaceae</taxon>
        <taxon>Persicirhabdus</taxon>
    </lineage>
</organism>
<dbReference type="Proteomes" id="UP000624703">
    <property type="component" value="Unassembled WGS sequence"/>
</dbReference>
<sequence length="206" mass="22229">MKKTLCLTVLSLCLPIAPMLGEDLSSQEFSNSIQLDFDSYFSSSNESSTWHIASHAIVKLGNNDNRCRIFLGNHSGNGTLILSGGGTLETENTMASIRFGHQKQGAGVLEITEGCTFRSIGEGGWVYTDYNQGASGTIKLQDLNSCFSAQGSYIPIDEQSGTWISKSKHKNHSVTVLHSGDPNKYALDVSSDPDTGLTTIIVCEKN</sequence>
<proteinExistence type="predicted"/>
<evidence type="ECO:0000256" key="1">
    <source>
        <dbReference type="SAM" id="SignalP"/>
    </source>
</evidence>
<comment type="caution">
    <text evidence="2">The sequence shown here is derived from an EMBL/GenBank/DDBJ whole genome shotgun (WGS) entry which is preliminary data.</text>
</comment>
<keyword evidence="3" id="KW-1185">Reference proteome</keyword>
<protein>
    <recommendedName>
        <fullName evidence="4">Secreted protein</fullName>
    </recommendedName>
</protein>
<accession>A0A8J7MF36</accession>
<name>A0A8J7MF36_9BACT</name>
<feature type="chain" id="PRO_5035306512" description="Secreted protein" evidence="1">
    <location>
        <begin position="22"/>
        <end position="206"/>
    </location>
</feature>
<dbReference type="AlphaFoldDB" id="A0A8J7MF36"/>
<dbReference type="EMBL" id="JAENIM010000044">
    <property type="protein sequence ID" value="MBK1792216.1"/>
    <property type="molecule type" value="Genomic_DNA"/>
</dbReference>
<keyword evidence="1" id="KW-0732">Signal</keyword>
<gene>
    <name evidence="2" type="ORF">JIN82_13725</name>
</gene>
<feature type="signal peptide" evidence="1">
    <location>
        <begin position="1"/>
        <end position="21"/>
    </location>
</feature>
<evidence type="ECO:0008006" key="4">
    <source>
        <dbReference type="Google" id="ProtNLM"/>
    </source>
</evidence>
<evidence type="ECO:0000313" key="2">
    <source>
        <dbReference type="EMBL" id="MBK1792216.1"/>
    </source>
</evidence>
<reference evidence="2" key="1">
    <citation type="submission" date="2021-01" db="EMBL/GenBank/DDBJ databases">
        <title>Modified the classification status of verrucomicrobia.</title>
        <authorList>
            <person name="Feng X."/>
        </authorList>
    </citation>
    <scope>NUCLEOTIDE SEQUENCE</scope>
    <source>
        <strain evidence="2">_KCTC 22039</strain>
    </source>
</reference>